<dbReference type="OrthoDB" id="9806974at2"/>
<proteinExistence type="inferred from homology"/>
<accession>A0A210RZG5</accession>
<comment type="caution">
    <text evidence="3">The sequence shown here is derived from an EMBL/GenBank/DDBJ whole genome shotgun (WGS) entry which is preliminary data.</text>
</comment>
<reference evidence="3 4" key="1">
    <citation type="submission" date="2017-03" db="EMBL/GenBank/DDBJ databases">
        <title>New species Polynucleobacter sp. MWH-EgelM1-30-B4.</title>
        <authorList>
            <person name="Hahn M.W."/>
        </authorList>
    </citation>
    <scope>NUCLEOTIDE SEQUENCE [LARGE SCALE GENOMIC DNA]</scope>
    <source>
        <strain evidence="3 4">MWH-EgelM1-30-B4</strain>
    </source>
</reference>
<dbReference type="AlphaFoldDB" id="A0A210RZG5"/>
<name>A0A210RZG5_9BURK</name>
<sequence>MSAKKYQDKVVLVTGSRRGVGRAIAEHFLVNGATVLGFARQEATIEHPQYHHFMVDVGDPDSVIRGFAALKKVTDSIQIVVNNAAVLTSQYSMIMPPAAAQAMVNVNLMGPFMVSREAAKLMRKRKWGRIINIGSMAASLEPIGDSMYAACKAGLSTLANVMAKEFASMNVTCNTLGINAIESDMLSQLPRDKIEEIISGLPIARFSVSDDILNVIDFYASERSSSITAQTVFLGGVN</sequence>
<dbReference type="PANTHER" id="PTHR42879:SF2">
    <property type="entry name" value="3-OXOACYL-[ACYL-CARRIER-PROTEIN] REDUCTASE FABG"/>
    <property type="match status" value="1"/>
</dbReference>
<comment type="similarity">
    <text evidence="1 2">Belongs to the short-chain dehydrogenases/reductases (SDR) family.</text>
</comment>
<dbReference type="GO" id="GO:0032787">
    <property type="term" value="P:monocarboxylic acid metabolic process"/>
    <property type="evidence" value="ECO:0007669"/>
    <property type="project" value="UniProtKB-ARBA"/>
</dbReference>
<dbReference type="InterPro" id="IPR020904">
    <property type="entry name" value="Sc_DH/Rdtase_CS"/>
</dbReference>
<dbReference type="PANTHER" id="PTHR42879">
    <property type="entry name" value="3-OXOACYL-(ACYL-CARRIER-PROTEIN) REDUCTASE"/>
    <property type="match status" value="1"/>
</dbReference>
<dbReference type="PRINTS" id="PR00081">
    <property type="entry name" value="GDHRDH"/>
</dbReference>
<dbReference type="PRINTS" id="PR00080">
    <property type="entry name" value="SDRFAMILY"/>
</dbReference>
<evidence type="ECO:0000313" key="4">
    <source>
        <dbReference type="Proteomes" id="UP000196880"/>
    </source>
</evidence>
<keyword evidence="4" id="KW-1185">Reference proteome</keyword>
<dbReference type="PROSITE" id="PS00061">
    <property type="entry name" value="ADH_SHORT"/>
    <property type="match status" value="1"/>
</dbReference>
<dbReference type="EMBL" id="NAIA01000002">
    <property type="protein sequence ID" value="OWF66403.1"/>
    <property type="molecule type" value="Genomic_DNA"/>
</dbReference>
<dbReference type="InterPro" id="IPR036291">
    <property type="entry name" value="NAD(P)-bd_dom_sf"/>
</dbReference>
<evidence type="ECO:0000256" key="2">
    <source>
        <dbReference type="RuleBase" id="RU000363"/>
    </source>
</evidence>
<evidence type="ECO:0000256" key="1">
    <source>
        <dbReference type="ARBA" id="ARBA00006484"/>
    </source>
</evidence>
<dbReference type="Gene3D" id="3.40.50.720">
    <property type="entry name" value="NAD(P)-binding Rossmann-like Domain"/>
    <property type="match status" value="1"/>
</dbReference>
<organism evidence="3 4">
    <name type="scientific">Polynucleobacter hirudinilacicola</name>
    <dbReference type="NCBI Taxonomy" id="1743166"/>
    <lineage>
        <taxon>Bacteria</taxon>
        <taxon>Pseudomonadati</taxon>
        <taxon>Pseudomonadota</taxon>
        <taxon>Betaproteobacteria</taxon>
        <taxon>Burkholderiales</taxon>
        <taxon>Burkholderiaceae</taxon>
        <taxon>Polynucleobacter</taxon>
    </lineage>
</organism>
<evidence type="ECO:0000313" key="3">
    <source>
        <dbReference type="EMBL" id="OWF66403.1"/>
    </source>
</evidence>
<dbReference type="Proteomes" id="UP000196880">
    <property type="component" value="Unassembled WGS sequence"/>
</dbReference>
<dbReference type="Pfam" id="PF00106">
    <property type="entry name" value="adh_short"/>
    <property type="match status" value="1"/>
</dbReference>
<dbReference type="InterPro" id="IPR002347">
    <property type="entry name" value="SDR_fam"/>
</dbReference>
<dbReference type="SUPFAM" id="SSF51735">
    <property type="entry name" value="NAD(P)-binding Rossmann-fold domains"/>
    <property type="match status" value="1"/>
</dbReference>
<protein>
    <submittedName>
        <fullName evidence="3">Oxidoreductase</fullName>
    </submittedName>
</protein>
<gene>
    <name evidence="3" type="ORF">B6A14_03175</name>
</gene>
<dbReference type="InterPro" id="IPR050259">
    <property type="entry name" value="SDR"/>
</dbReference>